<reference evidence="1" key="1">
    <citation type="submission" date="2021-01" db="EMBL/GenBank/DDBJ databases">
        <authorList>
            <person name="Corre E."/>
            <person name="Pelletier E."/>
            <person name="Niang G."/>
            <person name="Scheremetjew M."/>
            <person name="Finn R."/>
            <person name="Kale V."/>
            <person name="Holt S."/>
            <person name="Cochrane G."/>
            <person name="Meng A."/>
            <person name="Brown T."/>
            <person name="Cohen L."/>
        </authorList>
    </citation>
    <scope>NUCLEOTIDE SEQUENCE</scope>
    <source>
        <strain evidence="1">SoJaBio B1-5/56/2</strain>
    </source>
</reference>
<accession>A0A7S4KKM7</accession>
<name>A0A7S4KKM7_9EUKA</name>
<organism evidence="1">
    <name type="scientific">Paramoeba aestuarina</name>
    <dbReference type="NCBI Taxonomy" id="180227"/>
    <lineage>
        <taxon>Eukaryota</taxon>
        <taxon>Amoebozoa</taxon>
        <taxon>Discosea</taxon>
        <taxon>Flabellinia</taxon>
        <taxon>Dactylopodida</taxon>
        <taxon>Paramoebidae</taxon>
        <taxon>Paramoeba</taxon>
    </lineage>
</organism>
<evidence type="ECO:0000313" key="1">
    <source>
        <dbReference type="EMBL" id="CAE2298034.1"/>
    </source>
</evidence>
<dbReference type="AlphaFoldDB" id="A0A7S4KKM7"/>
<proteinExistence type="predicted"/>
<sequence>MKSKKVIKLFHHSIDCQLVDDFEFLLLKAMWIIRIPSSNRSLIIFIAVLPLEGFLNIFKNVTQPLICSSSKQQTNKNIIRFLQVACIHNIPLTETIQMVTNV</sequence>
<gene>
    <name evidence="1" type="ORF">NAES01612_LOCUS7986</name>
</gene>
<protein>
    <submittedName>
        <fullName evidence="1">Uncharacterized protein</fullName>
    </submittedName>
</protein>
<dbReference type="EMBL" id="HBKR01012011">
    <property type="protein sequence ID" value="CAE2298034.1"/>
    <property type="molecule type" value="Transcribed_RNA"/>
</dbReference>